<gene>
    <name evidence="6" type="ORF">H7C18_12580</name>
</gene>
<dbReference type="SMART" id="SM00354">
    <property type="entry name" value="HTH_LACI"/>
    <property type="match status" value="1"/>
</dbReference>
<accession>A0A7X0SKV1</accession>
<dbReference type="SUPFAM" id="SSF47413">
    <property type="entry name" value="lambda repressor-like DNA-binding domains"/>
    <property type="match status" value="1"/>
</dbReference>
<evidence type="ECO:0000256" key="2">
    <source>
        <dbReference type="ARBA" id="ARBA00023015"/>
    </source>
</evidence>
<dbReference type="PROSITE" id="PS50932">
    <property type="entry name" value="HTH_LACI_2"/>
    <property type="match status" value="1"/>
</dbReference>
<dbReference type="SUPFAM" id="SSF53822">
    <property type="entry name" value="Periplasmic binding protein-like I"/>
    <property type="match status" value="1"/>
</dbReference>
<dbReference type="InterPro" id="IPR028082">
    <property type="entry name" value="Peripla_BP_I"/>
</dbReference>
<dbReference type="GO" id="GO:0000976">
    <property type="term" value="F:transcription cis-regulatory region binding"/>
    <property type="evidence" value="ECO:0007669"/>
    <property type="project" value="TreeGrafter"/>
</dbReference>
<dbReference type="Pfam" id="PF13377">
    <property type="entry name" value="Peripla_BP_3"/>
    <property type="match status" value="1"/>
</dbReference>
<organism evidence="6 7">
    <name type="scientific">Cohnella zeiphila</name>
    <dbReference type="NCBI Taxonomy" id="2761120"/>
    <lineage>
        <taxon>Bacteria</taxon>
        <taxon>Bacillati</taxon>
        <taxon>Bacillota</taxon>
        <taxon>Bacilli</taxon>
        <taxon>Bacillales</taxon>
        <taxon>Paenibacillaceae</taxon>
        <taxon>Cohnella</taxon>
    </lineage>
</organism>
<keyword evidence="2" id="KW-0805">Transcription regulation</keyword>
<evidence type="ECO:0000259" key="5">
    <source>
        <dbReference type="PROSITE" id="PS50932"/>
    </source>
</evidence>
<comment type="caution">
    <text evidence="6">The sequence shown here is derived from an EMBL/GenBank/DDBJ whole genome shotgun (WGS) entry which is preliminary data.</text>
</comment>
<proteinExistence type="predicted"/>
<protein>
    <submittedName>
        <fullName evidence="6">LacI family DNA-binding transcriptional regulator</fullName>
    </submittedName>
</protein>
<dbReference type="InterPro" id="IPR010982">
    <property type="entry name" value="Lambda_DNA-bd_dom_sf"/>
</dbReference>
<dbReference type="AlphaFoldDB" id="A0A7X0SKV1"/>
<dbReference type="InterPro" id="IPR046335">
    <property type="entry name" value="LacI/GalR-like_sensor"/>
</dbReference>
<feature type="domain" description="HTH lacI-type" evidence="5">
    <location>
        <begin position="10"/>
        <end position="60"/>
    </location>
</feature>
<evidence type="ECO:0000313" key="6">
    <source>
        <dbReference type="EMBL" id="MBB6731749.1"/>
    </source>
</evidence>
<keyword evidence="7" id="KW-1185">Reference proteome</keyword>
<dbReference type="Gene3D" id="1.10.260.40">
    <property type="entry name" value="lambda repressor-like DNA-binding domains"/>
    <property type="match status" value="1"/>
</dbReference>
<dbReference type="InterPro" id="IPR000843">
    <property type="entry name" value="HTH_LacI"/>
</dbReference>
<evidence type="ECO:0000256" key="1">
    <source>
        <dbReference type="ARBA" id="ARBA00022491"/>
    </source>
</evidence>
<dbReference type="CDD" id="cd01392">
    <property type="entry name" value="HTH_LacI"/>
    <property type="match status" value="1"/>
</dbReference>
<sequence length="348" mass="38049">MRKSEINSVEIARLAGVSRSTVSRVVNNYANVPPETRAKVMKVIEEHRYVPNLSAQVLAGKGTRTIGLFVIEAGHVSSDMLSNMLIASVIENASALGYYVLTHIIRDASDADSARSVKDIFYQRRIDGGIFIGAANEEPLIEELIAEGFKIGLVDQHLPGRNEPNRVVVNFDNERGMLLAVGYLAGLGHKRIGIVNGDMKRLSGQDKYDGFLAAMKEHGLPVEPRWVLPAGFHEEEGYEAMRSFLRSGEERPTAIVMANDSVAFGAIRALREQGLSVPEDLSVVGFDDHALSARFQPALTTVKVDFDGMMRQLTESLIVRIEGEAAGQAPEEPPAGSRLIVRDSCRPL</sequence>
<dbReference type="CDD" id="cd06267">
    <property type="entry name" value="PBP1_LacI_sugar_binding-like"/>
    <property type="match status" value="1"/>
</dbReference>
<dbReference type="Proteomes" id="UP000564644">
    <property type="component" value="Unassembled WGS sequence"/>
</dbReference>
<dbReference type="GO" id="GO:0003700">
    <property type="term" value="F:DNA-binding transcription factor activity"/>
    <property type="evidence" value="ECO:0007669"/>
    <property type="project" value="TreeGrafter"/>
</dbReference>
<keyword evidence="1" id="KW-0678">Repressor</keyword>
<evidence type="ECO:0000313" key="7">
    <source>
        <dbReference type="Proteomes" id="UP000564644"/>
    </source>
</evidence>
<dbReference type="Pfam" id="PF00356">
    <property type="entry name" value="LacI"/>
    <property type="match status" value="1"/>
</dbReference>
<keyword evidence="3 6" id="KW-0238">DNA-binding</keyword>
<evidence type="ECO:0000256" key="4">
    <source>
        <dbReference type="ARBA" id="ARBA00023163"/>
    </source>
</evidence>
<dbReference type="PANTHER" id="PTHR30146">
    <property type="entry name" value="LACI-RELATED TRANSCRIPTIONAL REPRESSOR"/>
    <property type="match status" value="1"/>
</dbReference>
<keyword evidence="4" id="KW-0804">Transcription</keyword>
<reference evidence="6 7" key="1">
    <citation type="submission" date="2020-08" db="EMBL/GenBank/DDBJ databases">
        <title>Cohnella phylogeny.</title>
        <authorList>
            <person name="Dunlap C."/>
        </authorList>
    </citation>
    <scope>NUCLEOTIDE SEQUENCE [LARGE SCALE GENOMIC DNA]</scope>
    <source>
        <strain evidence="6 7">CBP 2801</strain>
    </source>
</reference>
<dbReference type="PANTHER" id="PTHR30146:SF148">
    <property type="entry name" value="HTH-TYPE TRANSCRIPTIONAL REPRESSOR PURR-RELATED"/>
    <property type="match status" value="1"/>
</dbReference>
<dbReference type="EMBL" id="JACJVO010000015">
    <property type="protein sequence ID" value="MBB6731749.1"/>
    <property type="molecule type" value="Genomic_DNA"/>
</dbReference>
<evidence type="ECO:0000256" key="3">
    <source>
        <dbReference type="ARBA" id="ARBA00023125"/>
    </source>
</evidence>
<dbReference type="Gene3D" id="3.40.50.2300">
    <property type="match status" value="2"/>
</dbReference>
<name>A0A7X0SKV1_9BACL</name>